<dbReference type="RefSeq" id="WP_183594053.1">
    <property type="nucleotide sequence ID" value="NZ_JACHWR010000003.1"/>
</dbReference>
<feature type="compositionally biased region" description="Basic and acidic residues" evidence="1">
    <location>
        <begin position="1"/>
        <end position="11"/>
    </location>
</feature>
<keyword evidence="3" id="KW-0689">Ribosomal protein</keyword>
<dbReference type="InterPro" id="IPR016181">
    <property type="entry name" value="Acyl_CoA_acyltransferase"/>
</dbReference>
<dbReference type="GO" id="GO:0016747">
    <property type="term" value="F:acyltransferase activity, transferring groups other than amino-acyl groups"/>
    <property type="evidence" value="ECO:0007669"/>
    <property type="project" value="InterPro"/>
</dbReference>
<organism evidence="3 4">
    <name type="scientific">Nocardioides soli</name>
    <dbReference type="NCBI Taxonomy" id="1036020"/>
    <lineage>
        <taxon>Bacteria</taxon>
        <taxon>Bacillati</taxon>
        <taxon>Actinomycetota</taxon>
        <taxon>Actinomycetes</taxon>
        <taxon>Propionibacteriales</taxon>
        <taxon>Nocardioidaceae</taxon>
        <taxon>Nocardioides</taxon>
    </lineage>
</organism>
<keyword evidence="3" id="KW-0687">Ribonucleoprotein</keyword>
<dbReference type="InterPro" id="IPR000182">
    <property type="entry name" value="GNAT_dom"/>
</dbReference>
<keyword evidence="4" id="KW-1185">Reference proteome</keyword>
<name>A0A7W4Z3X1_9ACTN</name>
<protein>
    <submittedName>
        <fullName evidence="3">Ribosomal protein S18 acetylase RimI-like enzyme</fullName>
    </submittedName>
</protein>
<dbReference type="Gene3D" id="3.40.630.30">
    <property type="match status" value="1"/>
</dbReference>
<dbReference type="Proteomes" id="UP000589626">
    <property type="component" value="Unassembled WGS sequence"/>
</dbReference>
<dbReference type="CDD" id="cd04301">
    <property type="entry name" value="NAT_SF"/>
    <property type="match status" value="1"/>
</dbReference>
<evidence type="ECO:0000256" key="1">
    <source>
        <dbReference type="SAM" id="MobiDB-lite"/>
    </source>
</evidence>
<dbReference type="PROSITE" id="PS51186">
    <property type="entry name" value="GNAT"/>
    <property type="match status" value="1"/>
</dbReference>
<proteinExistence type="predicted"/>
<sequence length="180" mass="18803">MTSTDLPDRRTSGPTPRGLRIRGATRADRTELAGLLRGLSLESSYRRFQTGLGPEPPPAVLDALLPEGLRGAAVLAYVGSALVGHGLWVRAGATPVAEIGLIVADDHQGRGIGTALARGLMADLGAHGVERVEVFASVTNEPVIRMVRRQAPDAVAEPDGATVTYSFAIPVLARAVRPVA</sequence>
<gene>
    <name evidence="3" type="ORF">FHU40_003987</name>
</gene>
<dbReference type="EMBL" id="JACHWR010000003">
    <property type="protein sequence ID" value="MBB3044150.1"/>
    <property type="molecule type" value="Genomic_DNA"/>
</dbReference>
<dbReference type="AlphaFoldDB" id="A0A7W4Z3X1"/>
<evidence type="ECO:0000313" key="3">
    <source>
        <dbReference type="EMBL" id="MBB3044150.1"/>
    </source>
</evidence>
<comment type="caution">
    <text evidence="3">The sequence shown here is derived from an EMBL/GenBank/DDBJ whole genome shotgun (WGS) entry which is preliminary data.</text>
</comment>
<feature type="region of interest" description="Disordered" evidence="1">
    <location>
        <begin position="1"/>
        <end position="20"/>
    </location>
</feature>
<dbReference type="GO" id="GO:0005840">
    <property type="term" value="C:ribosome"/>
    <property type="evidence" value="ECO:0007669"/>
    <property type="project" value="UniProtKB-KW"/>
</dbReference>
<accession>A0A7W4Z3X1</accession>
<dbReference type="SUPFAM" id="SSF55729">
    <property type="entry name" value="Acyl-CoA N-acyltransferases (Nat)"/>
    <property type="match status" value="1"/>
</dbReference>
<feature type="domain" description="N-acetyltransferase" evidence="2">
    <location>
        <begin position="19"/>
        <end position="170"/>
    </location>
</feature>
<evidence type="ECO:0000313" key="4">
    <source>
        <dbReference type="Proteomes" id="UP000589626"/>
    </source>
</evidence>
<dbReference type="Pfam" id="PF00583">
    <property type="entry name" value="Acetyltransf_1"/>
    <property type="match status" value="1"/>
</dbReference>
<reference evidence="3 4" key="1">
    <citation type="submission" date="2020-08" db="EMBL/GenBank/DDBJ databases">
        <title>Sequencing the genomes of 1000 actinobacteria strains.</title>
        <authorList>
            <person name="Klenk H.-P."/>
        </authorList>
    </citation>
    <scope>NUCLEOTIDE SEQUENCE [LARGE SCALE GENOMIC DNA]</scope>
    <source>
        <strain evidence="3 4">DSM 105498</strain>
    </source>
</reference>
<evidence type="ECO:0000259" key="2">
    <source>
        <dbReference type="PROSITE" id="PS51186"/>
    </source>
</evidence>